<dbReference type="CDD" id="cd04366">
    <property type="entry name" value="IlGF_insulin_bombyxin_like"/>
    <property type="match status" value="1"/>
</dbReference>
<keyword evidence="2" id="KW-0301">Gamma-carboxyglutamic acid</keyword>
<comment type="similarity">
    <text evidence="1 9">Belongs to the insulin family.</text>
</comment>
<dbReference type="PROSITE" id="PS00262">
    <property type="entry name" value="INSULIN"/>
    <property type="match status" value="1"/>
</dbReference>
<evidence type="ECO:0000256" key="9">
    <source>
        <dbReference type="RuleBase" id="RU000406"/>
    </source>
</evidence>
<feature type="chain" id="PRO_5010575159" evidence="10">
    <location>
        <begin position="26"/>
        <end position="149"/>
    </location>
</feature>
<evidence type="ECO:0000256" key="7">
    <source>
        <dbReference type="ARBA" id="ARBA00023277"/>
    </source>
</evidence>
<keyword evidence="7" id="KW-0119">Carbohydrate metabolism</keyword>
<protein>
    <submittedName>
        <fullName evidence="12">Insulin-like 2B</fullName>
    </submittedName>
</protein>
<name>A0A1S6JQ33_9CAEN</name>
<evidence type="ECO:0000256" key="2">
    <source>
        <dbReference type="ARBA" id="ARBA00022479"/>
    </source>
</evidence>
<evidence type="ECO:0000256" key="1">
    <source>
        <dbReference type="ARBA" id="ARBA00009034"/>
    </source>
</evidence>
<dbReference type="InterPro" id="IPR022352">
    <property type="entry name" value="Ins/IGF/rlx"/>
</dbReference>
<dbReference type="GO" id="GO:0005576">
    <property type="term" value="C:extracellular region"/>
    <property type="evidence" value="ECO:0007669"/>
    <property type="project" value="UniProtKB-SubCell"/>
</dbReference>
<dbReference type="PANTHER" id="PTHR13647">
    <property type="entry name" value="INSULIN-LIKE PEPTIDE 2-RELATED"/>
    <property type="match status" value="1"/>
</dbReference>
<comment type="subcellular location">
    <subcellularLocation>
        <location evidence="9">Secreted</location>
    </subcellularLocation>
</comment>
<comment type="subunit">
    <text evidence="8">Heterodimer of A and B chains; disulfide-linked.</text>
</comment>
<accession>A0A1S6JQ33</accession>
<keyword evidence="4" id="KW-0165">Cleavage on pair of basic residues</keyword>
<keyword evidence="5 10" id="KW-0732">Signal</keyword>
<dbReference type="EMBL" id="KY287988">
    <property type="protein sequence ID" value="AQS80519.1"/>
    <property type="molecule type" value="mRNA"/>
</dbReference>
<evidence type="ECO:0000256" key="4">
    <source>
        <dbReference type="ARBA" id="ARBA00022685"/>
    </source>
</evidence>
<dbReference type="Pfam" id="PF00049">
    <property type="entry name" value="Insulin"/>
    <property type="match status" value="1"/>
</dbReference>
<evidence type="ECO:0000256" key="3">
    <source>
        <dbReference type="ARBA" id="ARBA00022526"/>
    </source>
</evidence>
<dbReference type="PANTHER" id="PTHR13647:SF4">
    <property type="entry name" value="INSULIN-LIKE PEPTIDE 1-RELATED"/>
    <property type="match status" value="1"/>
</dbReference>
<keyword evidence="3" id="KW-0313">Glucose metabolism</keyword>
<dbReference type="InterPro" id="IPR022353">
    <property type="entry name" value="Insulin_CS"/>
</dbReference>
<dbReference type="SMART" id="SM00078">
    <property type="entry name" value="IlGF"/>
    <property type="match status" value="1"/>
</dbReference>
<sequence>MATLGLCSSLLMLLLLALNVLWVQGGYEHTCTLATRRQGSHRAGICGSRLPKVIQQVCRVMGRGYAGATVEGRKRSARLQKLSRTTRDASFDENLRDVLLNKREALSYLKKRSTRLSTRGRLGRFGTQGITCECCYNQCSLSELLQYCN</sequence>
<evidence type="ECO:0000313" key="12">
    <source>
        <dbReference type="EMBL" id="AQS80519.1"/>
    </source>
</evidence>
<feature type="domain" description="Insulin-like" evidence="11">
    <location>
        <begin position="43"/>
        <end position="148"/>
    </location>
</feature>
<evidence type="ECO:0000256" key="6">
    <source>
        <dbReference type="ARBA" id="ARBA00023157"/>
    </source>
</evidence>
<organism evidence="12">
    <name type="scientific">Charonia tritonis</name>
    <name type="common">giant triton snail</name>
    <dbReference type="NCBI Taxonomy" id="1960912"/>
    <lineage>
        <taxon>Eukaryota</taxon>
        <taxon>Metazoa</taxon>
        <taxon>Spiralia</taxon>
        <taxon>Lophotrochozoa</taxon>
        <taxon>Mollusca</taxon>
        <taxon>Gastropoda</taxon>
        <taxon>Caenogastropoda</taxon>
        <taxon>Littorinimorpha</taxon>
        <taxon>Tonnoidea</taxon>
        <taxon>Ranellidae</taxon>
        <taxon>Charonia</taxon>
    </lineage>
</organism>
<keyword evidence="6" id="KW-1015">Disulfide bond</keyword>
<dbReference type="InterPro" id="IPR016179">
    <property type="entry name" value="Insulin-like"/>
</dbReference>
<dbReference type="SUPFAM" id="SSF56994">
    <property type="entry name" value="Insulin-like"/>
    <property type="match status" value="1"/>
</dbReference>
<dbReference type="AlphaFoldDB" id="A0A1S6JQ33"/>
<evidence type="ECO:0000256" key="5">
    <source>
        <dbReference type="ARBA" id="ARBA00022729"/>
    </source>
</evidence>
<proteinExistence type="evidence at transcript level"/>
<dbReference type="PRINTS" id="PR00276">
    <property type="entry name" value="INSULINFAMLY"/>
</dbReference>
<evidence type="ECO:0000256" key="10">
    <source>
        <dbReference type="SAM" id="SignalP"/>
    </source>
</evidence>
<dbReference type="GO" id="GO:0006006">
    <property type="term" value="P:glucose metabolic process"/>
    <property type="evidence" value="ECO:0007669"/>
    <property type="project" value="UniProtKB-KW"/>
</dbReference>
<evidence type="ECO:0000256" key="8">
    <source>
        <dbReference type="ARBA" id="ARBA00024050"/>
    </source>
</evidence>
<feature type="signal peptide" evidence="10">
    <location>
        <begin position="1"/>
        <end position="25"/>
    </location>
</feature>
<reference evidence="12" key="1">
    <citation type="journal article" date="2017" name="Peptides">
        <title>Neuropeptides encoded within a neural transcriptome of the giant triton snail Charonia tritonis, a Crown-of-Thorns Starfish predator.</title>
        <authorList>
            <person name="Bose U."/>
            <person name="Suwansa-Ard S."/>
            <person name="Maikaeo L."/>
            <person name="Motti C.A."/>
            <person name="Hall M.R."/>
            <person name="Cummins S.F."/>
        </authorList>
    </citation>
    <scope>NUCLEOTIDE SEQUENCE</scope>
    <source>
        <tissue evidence="12">Nervous tissue</tissue>
    </source>
</reference>
<dbReference type="InterPro" id="IPR036438">
    <property type="entry name" value="Insulin-like_sf"/>
</dbReference>
<keyword evidence="9" id="KW-0964">Secreted</keyword>
<evidence type="ECO:0000259" key="11">
    <source>
        <dbReference type="SMART" id="SM00078"/>
    </source>
</evidence>
<dbReference type="Gene3D" id="1.10.100.10">
    <property type="entry name" value="Insulin-like"/>
    <property type="match status" value="1"/>
</dbReference>
<dbReference type="GO" id="GO:0005179">
    <property type="term" value="F:hormone activity"/>
    <property type="evidence" value="ECO:0007669"/>
    <property type="project" value="UniProtKB-KW"/>
</dbReference>
<dbReference type="PIRSF" id="PIRSF018431">
    <property type="entry name" value="Molluscan_insulin_rel_peptide"/>
    <property type="match status" value="1"/>
</dbReference>